<dbReference type="NCBIfam" id="TIGR04407">
    <property type="entry name" value="LptF_YjgP"/>
    <property type="match status" value="1"/>
</dbReference>
<name>A0A2R4XIX4_9BURK</name>
<dbReference type="KEGG" id="boz:DBV39_08665"/>
<dbReference type="AlphaFoldDB" id="A0A2R4XIX4"/>
<evidence type="ECO:0000256" key="6">
    <source>
        <dbReference type="ARBA" id="ARBA00022692"/>
    </source>
</evidence>
<reference evidence="10 11" key="1">
    <citation type="submission" date="2018-04" db="EMBL/GenBank/DDBJ databases">
        <title>Bordetella sp. HZ20 isolated from seawater.</title>
        <authorList>
            <person name="Sun C."/>
        </authorList>
    </citation>
    <scope>NUCLEOTIDE SEQUENCE [LARGE SCALE GENOMIC DNA]</scope>
    <source>
        <strain evidence="10 11">HZ20</strain>
    </source>
</reference>
<keyword evidence="5" id="KW-0997">Cell inner membrane</keyword>
<evidence type="ECO:0000313" key="10">
    <source>
        <dbReference type="EMBL" id="AWB33766.1"/>
    </source>
</evidence>
<feature type="transmembrane region" description="Helical" evidence="9">
    <location>
        <begin position="48"/>
        <end position="74"/>
    </location>
</feature>
<evidence type="ECO:0000256" key="1">
    <source>
        <dbReference type="ARBA" id="ARBA00004429"/>
    </source>
</evidence>
<feature type="transmembrane region" description="Helical" evidence="9">
    <location>
        <begin position="12"/>
        <end position="36"/>
    </location>
</feature>
<dbReference type="Proteomes" id="UP000244571">
    <property type="component" value="Chromosome"/>
</dbReference>
<dbReference type="EMBL" id="CP028901">
    <property type="protein sequence ID" value="AWB33766.1"/>
    <property type="molecule type" value="Genomic_DNA"/>
</dbReference>
<feature type="transmembrane region" description="Helical" evidence="9">
    <location>
        <begin position="103"/>
        <end position="124"/>
    </location>
</feature>
<dbReference type="GO" id="GO:0043190">
    <property type="term" value="C:ATP-binding cassette (ABC) transporter complex"/>
    <property type="evidence" value="ECO:0007669"/>
    <property type="project" value="InterPro"/>
</dbReference>
<dbReference type="OrthoDB" id="9778062at2"/>
<gene>
    <name evidence="10" type="primary">lptF</name>
    <name evidence="10" type="ORF">DBV39_08665</name>
</gene>
<sequence>MSLFKRSVVSEAASNASVVFSTLIVIWLSIVLVRLLGEAAAGSIGANVVMGLAALTTIAALPTVIAVSVFIGVLTTVSRSYRESEMVVWFSSGLSLADWVRPVLRLALPVSVLVGALTLFASPWSHRQIEDYRARFELRSDISRITSGQFHELDAGARVVFVEPSEEDPEQLGHVFARLIEQPWHSVVTASSARTEVAPNGDRFLVLGEGMRHDLQPGGLESRLSDFEAFGFRLESRDSEQTLAQARERALQNHKGRPTFLLVQDDVSRSDGQLMWRLAIPIATINLALLAIPLGAVNPRVGRSFDLLIAGLVALLYMNLINASHGWINNEVLPFEFGVWLVHGLFLMLTAVLFWQRLRVKAPKQDPGHGTGSPAVPQ</sequence>
<dbReference type="Pfam" id="PF03739">
    <property type="entry name" value="LptF_LptG"/>
    <property type="match status" value="1"/>
</dbReference>
<accession>A0A2R4XIX4</accession>
<evidence type="ECO:0000256" key="3">
    <source>
        <dbReference type="ARBA" id="ARBA00022448"/>
    </source>
</evidence>
<evidence type="ECO:0000313" key="11">
    <source>
        <dbReference type="Proteomes" id="UP000244571"/>
    </source>
</evidence>
<evidence type="ECO:0000256" key="4">
    <source>
        <dbReference type="ARBA" id="ARBA00022475"/>
    </source>
</evidence>
<comment type="subcellular location">
    <subcellularLocation>
        <location evidence="1">Cell inner membrane</location>
        <topology evidence="1">Multi-pass membrane protein</topology>
    </subcellularLocation>
</comment>
<dbReference type="PANTHER" id="PTHR33529">
    <property type="entry name" value="SLR0882 PROTEIN-RELATED"/>
    <property type="match status" value="1"/>
</dbReference>
<dbReference type="GO" id="GO:0015920">
    <property type="term" value="P:lipopolysaccharide transport"/>
    <property type="evidence" value="ECO:0007669"/>
    <property type="project" value="TreeGrafter"/>
</dbReference>
<feature type="transmembrane region" description="Helical" evidence="9">
    <location>
        <begin position="274"/>
        <end position="295"/>
    </location>
</feature>
<evidence type="ECO:0000256" key="5">
    <source>
        <dbReference type="ARBA" id="ARBA00022519"/>
    </source>
</evidence>
<evidence type="ECO:0000256" key="7">
    <source>
        <dbReference type="ARBA" id="ARBA00022989"/>
    </source>
</evidence>
<evidence type="ECO:0000256" key="8">
    <source>
        <dbReference type="ARBA" id="ARBA00023136"/>
    </source>
</evidence>
<dbReference type="InterPro" id="IPR005495">
    <property type="entry name" value="LptG/LptF_permease"/>
</dbReference>
<evidence type="ECO:0000256" key="9">
    <source>
        <dbReference type="SAM" id="Phobius"/>
    </source>
</evidence>
<dbReference type="PANTHER" id="PTHR33529:SF7">
    <property type="entry name" value="LIPOPOLYSACCHARIDE EXPORT SYSTEM PERMEASE PROTEIN LPTF"/>
    <property type="match status" value="1"/>
</dbReference>
<dbReference type="InterPro" id="IPR030922">
    <property type="entry name" value="LptF"/>
</dbReference>
<keyword evidence="7 9" id="KW-1133">Transmembrane helix</keyword>
<keyword evidence="3" id="KW-0813">Transport</keyword>
<keyword evidence="4" id="KW-1003">Cell membrane</keyword>
<feature type="transmembrane region" description="Helical" evidence="9">
    <location>
        <begin position="307"/>
        <end position="325"/>
    </location>
</feature>
<keyword evidence="11" id="KW-1185">Reference proteome</keyword>
<dbReference type="RefSeq" id="WP_108621195.1">
    <property type="nucleotide sequence ID" value="NZ_CP028901.1"/>
</dbReference>
<keyword evidence="8 9" id="KW-0472">Membrane</keyword>
<organism evidence="10 11">
    <name type="scientific">Orrella marina</name>
    <dbReference type="NCBI Taxonomy" id="2163011"/>
    <lineage>
        <taxon>Bacteria</taxon>
        <taxon>Pseudomonadati</taxon>
        <taxon>Pseudomonadota</taxon>
        <taxon>Betaproteobacteria</taxon>
        <taxon>Burkholderiales</taxon>
        <taxon>Alcaligenaceae</taxon>
        <taxon>Orrella</taxon>
    </lineage>
</organism>
<keyword evidence="6 9" id="KW-0812">Transmembrane</keyword>
<protein>
    <recommendedName>
        <fullName evidence="2">Lipopolysaccharide export system permease protein LptF</fullName>
    </recommendedName>
</protein>
<dbReference type="GO" id="GO:0055085">
    <property type="term" value="P:transmembrane transport"/>
    <property type="evidence" value="ECO:0007669"/>
    <property type="project" value="InterPro"/>
</dbReference>
<feature type="transmembrane region" description="Helical" evidence="9">
    <location>
        <begin position="337"/>
        <end position="355"/>
    </location>
</feature>
<proteinExistence type="predicted"/>
<evidence type="ECO:0000256" key="2">
    <source>
        <dbReference type="ARBA" id="ARBA00014213"/>
    </source>
</evidence>